<dbReference type="RefSeq" id="XP_002836178.1">
    <property type="nucleotide sequence ID" value="XM_002836132.1"/>
</dbReference>
<dbReference type="InParanoid" id="D5G776"/>
<feature type="region of interest" description="Disordered" evidence="1">
    <location>
        <begin position="97"/>
        <end position="123"/>
    </location>
</feature>
<dbReference type="AlphaFoldDB" id="D5G776"/>
<feature type="compositionally biased region" description="Polar residues" evidence="1">
    <location>
        <begin position="98"/>
        <end position="123"/>
    </location>
</feature>
<sequence>MVQSIRDRTPLPSSSFGLLQNIPYFPPKESAIAQRQSEWTRFTFVRKDGRRNKEGTCVKHDKNLFDPSTDHHTYLYASKHVPVPLLTLVITRERRVSRTFSVNRDGSRTLHTPETSTTNQKKH</sequence>
<evidence type="ECO:0000256" key="1">
    <source>
        <dbReference type="SAM" id="MobiDB-lite"/>
    </source>
</evidence>
<evidence type="ECO:0000313" key="3">
    <source>
        <dbReference type="Proteomes" id="UP000006911"/>
    </source>
</evidence>
<accession>D5G776</accession>
<reference evidence="2 3" key="1">
    <citation type="journal article" date="2010" name="Nature">
        <title>Perigord black truffle genome uncovers evolutionary origins and mechanisms of symbiosis.</title>
        <authorList>
            <person name="Martin F."/>
            <person name="Kohler A."/>
            <person name="Murat C."/>
            <person name="Balestrini R."/>
            <person name="Coutinho P.M."/>
            <person name="Jaillon O."/>
            <person name="Montanini B."/>
            <person name="Morin E."/>
            <person name="Noel B."/>
            <person name="Percudani R."/>
            <person name="Porcel B."/>
            <person name="Rubini A."/>
            <person name="Amicucci A."/>
            <person name="Amselem J."/>
            <person name="Anthouard V."/>
            <person name="Arcioni S."/>
            <person name="Artiguenave F."/>
            <person name="Aury J.M."/>
            <person name="Ballario P."/>
            <person name="Bolchi A."/>
            <person name="Brenna A."/>
            <person name="Brun A."/>
            <person name="Buee M."/>
            <person name="Cantarel B."/>
            <person name="Chevalier G."/>
            <person name="Couloux A."/>
            <person name="Da Silva C."/>
            <person name="Denoeud F."/>
            <person name="Duplessis S."/>
            <person name="Ghignone S."/>
            <person name="Hilselberger B."/>
            <person name="Iotti M."/>
            <person name="Marcais B."/>
            <person name="Mello A."/>
            <person name="Miranda M."/>
            <person name="Pacioni G."/>
            <person name="Quesneville H."/>
            <person name="Riccioni C."/>
            <person name="Ruotolo R."/>
            <person name="Splivallo R."/>
            <person name="Stocchi V."/>
            <person name="Tisserant E."/>
            <person name="Viscomi A.R."/>
            <person name="Zambonelli A."/>
            <person name="Zampieri E."/>
            <person name="Henrissat B."/>
            <person name="Lebrun M.H."/>
            <person name="Paolocci F."/>
            <person name="Bonfante P."/>
            <person name="Ottonello S."/>
            <person name="Wincker P."/>
        </authorList>
    </citation>
    <scope>NUCLEOTIDE SEQUENCE [LARGE SCALE GENOMIC DNA]</scope>
    <source>
        <strain evidence="2 3">Mel28</strain>
    </source>
</reference>
<dbReference type="EMBL" id="FN430022">
    <property type="protein sequence ID" value="CAZ80369.1"/>
    <property type="molecule type" value="Genomic_DNA"/>
</dbReference>
<gene>
    <name evidence="2" type="ORF">GSTUM_00002500001</name>
</gene>
<keyword evidence="3" id="KW-1185">Reference proteome</keyword>
<dbReference type="HOGENOM" id="CLU_2016886_0_0_1"/>
<dbReference type="KEGG" id="tml:GSTUM_00002500001"/>
<evidence type="ECO:0000313" key="2">
    <source>
        <dbReference type="EMBL" id="CAZ80369.1"/>
    </source>
</evidence>
<proteinExistence type="predicted"/>
<protein>
    <submittedName>
        <fullName evidence="2">(Perigord truffle) hypothetical protein</fullName>
    </submittedName>
</protein>
<dbReference type="GeneID" id="9185267"/>
<organism evidence="2 3">
    <name type="scientific">Tuber melanosporum (strain Mel28)</name>
    <name type="common">Perigord black truffle</name>
    <dbReference type="NCBI Taxonomy" id="656061"/>
    <lineage>
        <taxon>Eukaryota</taxon>
        <taxon>Fungi</taxon>
        <taxon>Dikarya</taxon>
        <taxon>Ascomycota</taxon>
        <taxon>Pezizomycotina</taxon>
        <taxon>Pezizomycetes</taxon>
        <taxon>Pezizales</taxon>
        <taxon>Tuberaceae</taxon>
        <taxon>Tuber</taxon>
    </lineage>
</organism>
<name>D5G776_TUBMM</name>
<dbReference type="Proteomes" id="UP000006911">
    <property type="component" value="Unassembled WGS sequence"/>
</dbReference>